<dbReference type="Proteomes" id="UP000750502">
    <property type="component" value="Unassembled WGS sequence"/>
</dbReference>
<feature type="compositionally biased region" description="Polar residues" evidence="1">
    <location>
        <begin position="127"/>
        <end position="143"/>
    </location>
</feature>
<dbReference type="Pfam" id="PF20237">
    <property type="entry name" value="DUF6594"/>
    <property type="match status" value="1"/>
</dbReference>
<feature type="region of interest" description="Disordered" evidence="1">
    <location>
        <begin position="171"/>
        <end position="194"/>
    </location>
</feature>
<evidence type="ECO:0000256" key="2">
    <source>
        <dbReference type="SAM" id="Phobius"/>
    </source>
</evidence>
<feature type="compositionally biased region" description="Basic residues" evidence="1">
    <location>
        <begin position="94"/>
        <end position="108"/>
    </location>
</feature>
<dbReference type="InterPro" id="IPR046529">
    <property type="entry name" value="DUF6594"/>
</dbReference>
<comment type="caution">
    <text evidence="4">The sequence shown here is derived from an EMBL/GenBank/DDBJ whole genome shotgun (WGS) entry which is preliminary data.</text>
</comment>
<proteinExistence type="predicted"/>
<keyword evidence="2" id="KW-0812">Transmembrane</keyword>
<dbReference type="EMBL" id="JADFTT010000001">
    <property type="protein sequence ID" value="KAG5774591.1"/>
    <property type="molecule type" value="Genomic_DNA"/>
</dbReference>
<feature type="region of interest" description="Disordered" evidence="1">
    <location>
        <begin position="1"/>
        <end position="145"/>
    </location>
</feature>
<feature type="compositionally biased region" description="Polar residues" evidence="1">
    <location>
        <begin position="8"/>
        <end position="41"/>
    </location>
</feature>
<evidence type="ECO:0000313" key="5">
    <source>
        <dbReference type="Proteomes" id="UP000750502"/>
    </source>
</evidence>
<dbReference type="OrthoDB" id="5416037at2759"/>
<gene>
    <name evidence="4" type="ORF">H9Q72_000079</name>
</gene>
<sequence>MSDRTQTRPRPSWSSSEGAIQEIISQQSNVEDYEEITSQPPSEGATHYPTPPSSSSKLDHTRSNVQRTVSGLAVTQPTLNDDAAVTKPTGNRSKMPRGARNMKNRGARRPASISSSGPDPHFVPHETFTSSPESSYFKNTPSGRQAVPSAYDPTTAAVANYPQSPVSPMSYTGWGPNHTPAGYPPSQDPFSPQQSGFPLIEQSYHPGFTYVNQTASKLEPPIVNQNPSYGTSYDTSYPEIQDEMAVPNGNLPIEALDGYASIAARISGRAEPQLIPIYRRFDWLLHRNLLRYQDQLGMLEEELIRMDSITTRFGAHIPVSAREERRLGHQIHQDRVNLMERIYDILSKYKMAMSTLEYMQKRPSPTNDEIQAYRTYLNHRQILIDEETQFLGASDLLALSHGTATNVPGVNQAPPAAPLVPLRTLINGFSMSFLCLGVLMMVLPDLITRLVMLVCYGVLVTTILSTTGHLRRLRQLFEG</sequence>
<dbReference type="AlphaFoldDB" id="A0A9P7IB29"/>
<name>A0A9P7IB29_9HYPO</name>
<evidence type="ECO:0000313" key="4">
    <source>
        <dbReference type="EMBL" id="KAG5774591.1"/>
    </source>
</evidence>
<keyword evidence="5" id="KW-1185">Reference proteome</keyword>
<protein>
    <recommendedName>
        <fullName evidence="3">DUF6594 domain-containing protein</fullName>
    </recommendedName>
</protein>
<reference evidence="4" key="2">
    <citation type="submission" date="2020-10" db="EMBL/GenBank/DDBJ databases">
        <authorList>
            <person name="Peck L.D."/>
            <person name="Nowell R.W."/>
            <person name="Flood J."/>
            <person name="Ryan M.J."/>
            <person name="Barraclough T.G."/>
        </authorList>
    </citation>
    <scope>NUCLEOTIDE SEQUENCE</scope>
    <source>
        <strain evidence="4">IMI 127659i</strain>
    </source>
</reference>
<keyword evidence="2" id="KW-0472">Membrane</keyword>
<dbReference type="PANTHER" id="PTHR34502">
    <property type="entry name" value="DUF6594 DOMAIN-CONTAINING PROTEIN-RELATED"/>
    <property type="match status" value="1"/>
</dbReference>
<dbReference type="PANTHER" id="PTHR34502:SF6">
    <property type="entry name" value="DUF6594 DOMAIN-CONTAINING PROTEIN"/>
    <property type="match status" value="1"/>
</dbReference>
<feature type="transmembrane region" description="Helical" evidence="2">
    <location>
        <begin position="450"/>
        <end position="470"/>
    </location>
</feature>
<feature type="compositionally biased region" description="Polar residues" evidence="1">
    <location>
        <begin position="63"/>
        <end position="79"/>
    </location>
</feature>
<evidence type="ECO:0000259" key="3">
    <source>
        <dbReference type="Pfam" id="PF20237"/>
    </source>
</evidence>
<accession>A0A9P7IB29</accession>
<organism evidence="4 5">
    <name type="scientific">Fusarium xylarioides</name>
    <dbReference type="NCBI Taxonomy" id="221167"/>
    <lineage>
        <taxon>Eukaryota</taxon>
        <taxon>Fungi</taxon>
        <taxon>Dikarya</taxon>
        <taxon>Ascomycota</taxon>
        <taxon>Pezizomycotina</taxon>
        <taxon>Sordariomycetes</taxon>
        <taxon>Hypocreomycetidae</taxon>
        <taxon>Hypocreales</taxon>
        <taxon>Nectriaceae</taxon>
        <taxon>Fusarium</taxon>
        <taxon>Fusarium fujikuroi species complex</taxon>
    </lineage>
</organism>
<reference evidence="4" key="1">
    <citation type="journal article" date="2020" name="bioRxiv">
        <title>Historical genomics reveals the evolutionary mechanisms behind multiple outbreaks of the host-specific coffee wilt pathogen Fusarium xylarioides.</title>
        <authorList>
            <person name="Peck D."/>
            <person name="Nowell R.W."/>
            <person name="Flood J."/>
            <person name="Ryan M.J."/>
            <person name="Barraclough T.G."/>
        </authorList>
    </citation>
    <scope>NUCLEOTIDE SEQUENCE</scope>
    <source>
        <strain evidence="4">IMI 127659i</strain>
    </source>
</reference>
<keyword evidence="2" id="KW-1133">Transmembrane helix</keyword>
<evidence type="ECO:0000256" key="1">
    <source>
        <dbReference type="SAM" id="MobiDB-lite"/>
    </source>
</evidence>
<feature type="domain" description="DUF6594" evidence="3">
    <location>
        <begin position="259"/>
        <end position="472"/>
    </location>
</feature>